<evidence type="ECO:0000259" key="3">
    <source>
        <dbReference type="Pfam" id="PF04195"/>
    </source>
</evidence>
<protein>
    <recommendedName>
        <fullName evidence="3">Transposase (putative) gypsy type domain-containing protein</fullName>
    </recommendedName>
</protein>
<dbReference type="InterPro" id="IPR007321">
    <property type="entry name" value="Transposase_28"/>
</dbReference>
<feature type="region of interest" description="Disordered" evidence="2">
    <location>
        <begin position="185"/>
        <end position="204"/>
    </location>
</feature>
<gene>
    <name evidence="4" type="ORF">CKAN_00863600</name>
</gene>
<proteinExistence type="predicted"/>
<dbReference type="EMBL" id="QPKB01000003">
    <property type="protein sequence ID" value="RWR80029.1"/>
    <property type="molecule type" value="Genomic_DNA"/>
</dbReference>
<accession>A0A443NNH0</accession>
<feature type="compositionally biased region" description="Acidic residues" evidence="2">
    <location>
        <begin position="552"/>
        <end position="586"/>
    </location>
</feature>
<feature type="region of interest" description="Disordered" evidence="2">
    <location>
        <begin position="543"/>
        <end position="586"/>
    </location>
</feature>
<evidence type="ECO:0000313" key="4">
    <source>
        <dbReference type="EMBL" id="RWR80029.1"/>
    </source>
</evidence>
<sequence>MVSSYHSPPTVLCRRAETDEPTCDDSSGDLAIYEEMLEAGLRFPMPSPICRILHYFSLTPGRLAPNGWRVLLGFLVLWRRVHNEDASPVEFHAAYSLIESPAPNRGWYYLTPRGGKLVTGLRSNCHSWKSHFFFVGGEWAFETDRALVPTRWGDAKKLEAPVLSMSQERKLQAVRACPEKDLGVLLPKESSGAGGSTLRSPVKRKIVDRKAVGARLSSRITPPSGTLPSSRSAPPSKAARVDSTSRVSSPSVTFRASSLASTPPAEAQPSHRVASPAASPPRASSSATIAASEPLSSAIPSAAQSCPSRSGASAGAPTWAGPMLVNPLVIREKLGRFVFPPEVTQINALGTERVIDTFLEGLTQASTASVCLLSRAHHNTQLKQENDSMQQELSTARREIAALEAARGVSEADLAAARERVTRFETELSTARERATGAEADLAVARERATRAEAELVKARERASLSEAKLVKAHERASLSEAELIQTREGVLLRESVMATEIKAVHDRASRAERELSDGLADAFIDGYEEFRGKISAAFPDLDLSGFVPTEAPDEGDGDSDDAEDGEDDEEDDEDGEDEEGSRESD</sequence>
<dbReference type="OrthoDB" id="1750920at2759"/>
<feature type="compositionally biased region" description="Low complexity" evidence="2">
    <location>
        <begin position="228"/>
        <end position="238"/>
    </location>
</feature>
<keyword evidence="5" id="KW-1185">Reference proteome</keyword>
<feature type="region of interest" description="Disordered" evidence="2">
    <location>
        <begin position="213"/>
        <end position="291"/>
    </location>
</feature>
<evidence type="ECO:0000313" key="5">
    <source>
        <dbReference type="Proteomes" id="UP000283530"/>
    </source>
</evidence>
<organism evidence="4 5">
    <name type="scientific">Cinnamomum micranthum f. kanehirae</name>
    <dbReference type="NCBI Taxonomy" id="337451"/>
    <lineage>
        <taxon>Eukaryota</taxon>
        <taxon>Viridiplantae</taxon>
        <taxon>Streptophyta</taxon>
        <taxon>Embryophyta</taxon>
        <taxon>Tracheophyta</taxon>
        <taxon>Spermatophyta</taxon>
        <taxon>Magnoliopsida</taxon>
        <taxon>Magnoliidae</taxon>
        <taxon>Laurales</taxon>
        <taxon>Lauraceae</taxon>
        <taxon>Cinnamomum</taxon>
    </lineage>
</organism>
<dbReference type="STRING" id="337451.A0A443NNH0"/>
<dbReference type="AlphaFoldDB" id="A0A443NNH0"/>
<dbReference type="Pfam" id="PF04195">
    <property type="entry name" value="Transposase_28"/>
    <property type="match status" value="1"/>
</dbReference>
<dbReference type="PANTHER" id="PTHR31099">
    <property type="entry name" value="OS06G0165300 PROTEIN"/>
    <property type="match status" value="1"/>
</dbReference>
<name>A0A443NNH0_9MAGN</name>
<dbReference type="PANTHER" id="PTHR31099:SF28">
    <property type="entry name" value="F5J5.12"/>
    <property type="match status" value="1"/>
</dbReference>
<keyword evidence="1" id="KW-0175">Coiled coil</keyword>
<feature type="compositionally biased region" description="Polar residues" evidence="2">
    <location>
        <begin position="242"/>
        <end position="261"/>
    </location>
</feature>
<evidence type="ECO:0000256" key="2">
    <source>
        <dbReference type="SAM" id="MobiDB-lite"/>
    </source>
</evidence>
<feature type="compositionally biased region" description="Low complexity" evidence="2">
    <location>
        <begin position="270"/>
        <end position="291"/>
    </location>
</feature>
<dbReference type="SUPFAM" id="SSF57997">
    <property type="entry name" value="Tropomyosin"/>
    <property type="match status" value="1"/>
</dbReference>
<comment type="caution">
    <text evidence="4">The sequence shown here is derived from an EMBL/GenBank/DDBJ whole genome shotgun (WGS) entry which is preliminary data.</text>
</comment>
<dbReference type="Proteomes" id="UP000283530">
    <property type="component" value="Unassembled WGS sequence"/>
</dbReference>
<feature type="coiled-coil region" evidence="1">
    <location>
        <begin position="379"/>
        <end position="469"/>
    </location>
</feature>
<reference evidence="4 5" key="1">
    <citation type="journal article" date="2019" name="Nat. Plants">
        <title>Stout camphor tree genome fills gaps in understanding of flowering plant genome evolution.</title>
        <authorList>
            <person name="Chaw S.M."/>
            <person name="Liu Y.C."/>
            <person name="Wu Y.W."/>
            <person name="Wang H.Y."/>
            <person name="Lin C.I."/>
            <person name="Wu C.S."/>
            <person name="Ke H.M."/>
            <person name="Chang L.Y."/>
            <person name="Hsu C.Y."/>
            <person name="Yang H.T."/>
            <person name="Sudianto E."/>
            <person name="Hsu M.H."/>
            <person name="Wu K.P."/>
            <person name="Wang L.N."/>
            <person name="Leebens-Mack J.H."/>
            <person name="Tsai I.J."/>
        </authorList>
    </citation>
    <scope>NUCLEOTIDE SEQUENCE [LARGE SCALE GENOMIC DNA]</scope>
    <source>
        <strain evidence="5">cv. Chaw 1501</strain>
        <tissue evidence="4">Young leaves</tissue>
    </source>
</reference>
<feature type="domain" description="Transposase (putative) gypsy type" evidence="3">
    <location>
        <begin position="33"/>
        <end position="78"/>
    </location>
</feature>
<evidence type="ECO:0000256" key="1">
    <source>
        <dbReference type="SAM" id="Coils"/>
    </source>
</evidence>
<feature type="compositionally biased region" description="Polar residues" evidence="2">
    <location>
        <begin position="218"/>
        <end position="227"/>
    </location>
</feature>